<dbReference type="InterPro" id="IPR053253">
    <property type="entry name" value="Sex_diff_modulator"/>
</dbReference>
<name>A0A8T0MMK5_PANVG</name>
<dbReference type="PANTHER" id="PTHR33087">
    <property type="entry name" value="OS07G0539200 PROTEIN"/>
    <property type="match status" value="1"/>
</dbReference>
<evidence type="ECO:0000313" key="2">
    <source>
        <dbReference type="EMBL" id="KAG2538255.1"/>
    </source>
</evidence>
<comment type="caution">
    <text evidence="2">The sequence shown here is derived from an EMBL/GenBank/DDBJ whole genome shotgun (WGS) entry which is preliminary data.</text>
</comment>
<reference evidence="2" key="1">
    <citation type="submission" date="2020-05" db="EMBL/GenBank/DDBJ databases">
        <title>WGS assembly of Panicum virgatum.</title>
        <authorList>
            <person name="Lovell J.T."/>
            <person name="Jenkins J."/>
            <person name="Shu S."/>
            <person name="Juenger T.E."/>
            <person name="Schmutz J."/>
        </authorList>
    </citation>
    <scope>NUCLEOTIDE SEQUENCE</scope>
    <source>
        <strain evidence="2">AP13</strain>
    </source>
</reference>
<sequence>MIGRDNITIPVGSIVANIHPPYALFILFWSSRIPSMSSHRLCYNYSRLYYSLYVRKKNMSEREPRGARARPAGSGGAGCSSGRGGGWWCPAPHSAPCKIFIERLPLYAWCEEGVRQALGDCCCFDYIDPVSFTQENTEFLQCWVWMWSPDQLPRSKLTTFFPERAGRSSPGVTAPAAAVWWTCSFISTGISTRARHRSLTHQAPGRAGCRPPPLRTRRGGRFLSSGSSPGTLGCWMGACLRAGLPGLPQPAGAGRPRRVANATPTTTTTTATFAVTGRTTSTPVVGRGMTLLCADSRTWGADTAPVRRLRRVAAMMLTPAA</sequence>
<feature type="region of interest" description="Disordered" evidence="1">
    <location>
        <begin position="201"/>
        <end position="225"/>
    </location>
</feature>
<dbReference type="PANTHER" id="PTHR33087:SF21">
    <property type="entry name" value="OS03G0782100 PROTEIN"/>
    <property type="match status" value="1"/>
</dbReference>
<dbReference type="Proteomes" id="UP000823388">
    <property type="component" value="Chromosome 9N"/>
</dbReference>
<dbReference type="AlphaFoldDB" id="A0A8T0MMK5"/>
<organism evidence="2 3">
    <name type="scientific">Panicum virgatum</name>
    <name type="common">Blackwell switchgrass</name>
    <dbReference type="NCBI Taxonomy" id="38727"/>
    <lineage>
        <taxon>Eukaryota</taxon>
        <taxon>Viridiplantae</taxon>
        <taxon>Streptophyta</taxon>
        <taxon>Embryophyta</taxon>
        <taxon>Tracheophyta</taxon>
        <taxon>Spermatophyta</taxon>
        <taxon>Magnoliopsida</taxon>
        <taxon>Liliopsida</taxon>
        <taxon>Poales</taxon>
        <taxon>Poaceae</taxon>
        <taxon>PACMAD clade</taxon>
        <taxon>Panicoideae</taxon>
        <taxon>Panicodae</taxon>
        <taxon>Paniceae</taxon>
        <taxon>Panicinae</taxon>
        <taxon>Panicum</taxon>
        <taxon>Panicum sect. Hiantes</taxon>
    </lineage>
</organism>
<gene>
    <name evidence="2" type="ORF">PVAP13_9NG600514</name>
</gene>
<keyword evidence="3" id="KW-1185">Reference proteome</keyword>
<evidence type="ECO:0000256" key="1">
    <source>
        <dbReference type="SAM" id="MobiDB-lite"/>
    </source>
</evidence>
<proteinExistence type="predicted"/>
<accession>A0A8T0MMK5</accession>
<dbReference type="EMBL" id="CM029054">
    <property type="protein sequence ID" value="KAG2538255.1"/>
    <property type="molecule type" value="Genomic_DNA"/>
</dbReference>
<evidence type="ECO:0000313" key="3">
    <source>
        <dbReference type="Proteomes" id="UP000823388"/>
    </source>
</evidence>
<protein>
    <submittedName>
        <fullName evidence="2">Uncharacterized protein</fullName>
    </submittedName>
</protein>